<dbReference type="InterPro" id="IPR029063">
    <property type="entry name" value="SAM-dependent_MTases_sf"/>
</dbReference>
<dbReference type="EC" id="2.1.1.-" evidence="1"/>
<dbReference type="PANTHER" id="PTHR43861">
    <property type="entry name" value="TRANS-ACONITATE 2-METHYLTRANSFERASE-RELATED"/>
    <property type="match status" value="1"/>
</dbReference>
<dbReference type="PANTHER" id="PTHR43861:SF6">
    <property type="entry name" value="METHYLTRANSFERASE TYPE 11"/>
    <property type="match status" value="1"/>
</dbReference>
<dbReference type="Gene3D" id="3.40.50.150">
    <property type="entry name" value="Vaccinia Virus protein VP39"/>
    <property type="match status" value="1"/>
</dbReference>
<proteinExistence type="predicted"/>
<dbReference type="SUPFAM" id="SSF53335">
    <property type="entry name" value="S-adenosyl-L-methionine-dependent methyltransferases"/>
    <property type="match status" value="1"/>
</dbReference>
<evidence type="ECO:0000313" key="2">
    <source>
        <dbReference type="Proteomes" id="UP000319557"/>
    </source>
</evidence>
<dbReference type="Proteomes" id="UP000319557">
    <property type="component" value="Chromosome"/>
</dbReference>
<dbReference type="EMBL" id="CP036261">
    <property type="protein sequence ID" value="QDS91040.1"/>
    <property type="molecule type" value="Genomic_DNA"/>
</dbReference>
<keyword evidence="1" id="KW-0489">Methyltransferase</keyword>
<accession>A0A517M837</accession>
<keyword evidence="2" id="KW-1185">Reference proteome</keyword>
<organism evidence="1 2">
    <name type="scientific">Rosistilla ulvae</name>
    <dbReference type="NCBI Taxonomy" id="1930277"/>
    <lineage>
        <taxon>Bacteria</taxon>
        <taxon>Pseudomonadati</taxon>
        <taxon>Planctomycetota</taxon>
        <taxon>Planctomycetia</taxon>
        <taxon>Pirellulales</taxon>
        <taxon>Pirellulaceae</taxon>
        <taxon>Rosistilla</taxon>
    </lineage>
</organism>
<dbReference type="GO" id="GO:0032259">
    <property type="term" value="P:methylation"/>
    <property type="evidence" value="ECO:0007669"/>
    <property type="project" value="UniProtKB-KW"/>
</dbReference>
<dbReference type="RefSeq" id="WP_218934433.1">
    <property type="nucleotide sequence ID" value="NZ_CP036261.1"/>
</dbReference>
<dbReference type="Pfam" id="PF13489">
    <property type="entry name" value="Methyltransf_23"/>
    <property type="match status" value="1"/>
</dbReference>
<name>A0A517M837_9BACT</name>
<dbReference type="CDD" id="cd02440">
    <property type="entry name" value="AdoMet_MTases"/>
    <property type="match status" value="1"/>
</dbReference>
<gene>
    <name evidence="1" type="ORF">EC9_52590</name>
</gene>
<evidence type="ECO:0000313" key="1">
    <source>
        <dbReference type="EMBL" id="QDS91040.1"/>
    </source>
</evidence>
<dbReference type="KEGG" id="ruv:EC9_52590"/>
<protein>
    <submittedName>
        <fullName evidence="1">Putative S-adenosylmethionine-dependent methyltransferase/MSMEI_2290</fullName>
        <ecNumber evidence="1">2.1.1.-</ecNumber>
    </submittedName>
</protein>
<reference evidence="1 2" key="1">
    <citation type="submission" date="2019-02" db="EMBL/GenBank/DDBJ databases">
        <title>Deep-cultivation of Planctomycetes and their phenomic and genomic characterization uncovers novel biology.</title>
        <authorList>
            <person name="Wiegand S."/>
            <person name="Jogler M."/>
            <person name="Boedeker C."/>
            <person name="Pinto D."/>
            <person name="Vollmers J."/>
            <person name="Rivas-Marin E."/>
            <person name="Kohn T."/>
            <person name="Peeters S.H."/>
            <person name="Heuer A."/>
            <person name="Rast P."/>
            <person name="Oberbeckmann S."/>
            <person name="Bunk B."/>
            <person name="Jeske O."/>
            <person name="Meyerdierks A."/>
            <person name="Storesund J.E."/>
            <person name="Kallscheuer N."/>
            <person name="Luecker S."/>
            <person name="Lage O.M."/>
            <person name="Pohl T."/>
            <person name="Merkel B.J."/>
            <person name="Hornburger P."/>
            <person name="Mueller R.-W."/>
            <person name="Bruemmer F."/>
            <person name="Labrenz M."/>
            <person name="Spormann A.M."/>
            <person name="Op den Camp H."/>
            <person name="Overmann J."/>
            <person name="Amann R."/>
            <person name="Jetten M.S.M."/>
            <person name="Mascher T."/>
            <person name="Medema M.H."/>
            <person name="Devos D.P."/>
            <person name="Kaster A.-K."/>
            <person name="Ovreas L."/>
            <person name="Rohde M."/>
            <person name="Galperin M.Y."/>
            <person name="Jogler C."/>
        </authorList>
    </citation>
    <scope>NUCLEOTIDE SEQUENCE [LARGE SCALE GENOMIC DNA]</scope>
    <source>
        <strain evidence="1 2">EC9</strain>
    </source>
</reference>
<sequence>MTTSDATDYCLPDDYHSQPIPPMVSENIRAEQYWTPKRIRLSSRYQYDVYRVAREIADSNEGRPTIYDIGCGPATKLMRFFGAEFNVIGFDRPEAISYCRRTYRRGTFVEVDLDNTCRLHAPDIPPADIVICADVIEHLQRPERLIATMIALAGNSGTIIISTPERDRLRGPSNRKPTNPEHIREWNATEFSQFLNRCGLEVVQHSIQPQLLPGASFIAWRWIFGQWLAGRSHHTNQVAVCRTKRQVTPSDAGTTK</sequence>
<dbReference type="AlphaFoldDB" id="A0A517M837"/>
<dbReference type="GO" id="GO:0008168">
    <property type="term" value="F:methyltransferase activity"/>
    <property type="evidence" value="ECO:0007669"/>
    <property type="project" value="UniProtKB-KW"/>
</dbReference>
<keyword evidence="1" id="KW-0808">Transferase</keyword>